<dbReference type="InterPro" id="IPR008969">
    <property type="entry name" value="CarboxyPept-like_regulatory"/>
</dbReference>
<evidence type="ECO:0000259" key="12">
    <source>
        <dbReference type="Pfam" id="PF07715"/>
    </source>
</evidence>
<evidence type="ECO:0000256" key="5">
    <source>
        <dbReference type="ARBA" id="ARBA00023077"/>
    </source>
</evidence>
<dbReference type="OrthoDB" id="9768177at2"/>
<evidence type="ECO:0000256" key="2">
    <source>
        <dbReference type="ARBA" id="ARBA00022448"/>
    </source>
</evidence>
<evidence type="ECO:0000256" key="8">
    <source>
        <dbReference type="PROSITE-ProRule" id="PRU01360"/>
    </source>
</evidence>
<evidence type="ECO:0000313" key="14">
    <source>
        <dbReference type="Proteomes" id="UP000198724"/>
    </source>
</evidence>
<name>A0A1I2NJP8_9BACT</name>
<keyword evidence="2 8" id="KW-0813">Transport</keyword>
<dbReference type="GO" id="GO:0009279">
    <property type="term" value="C:cell outer membrane"/>
    <property type="evidence" value="ECO:0007669"/>
    <property type="project" value="UniProtKB-SubCell"/>
</dbReference>
<evidence type="ECO:0000313" key="13">
    <source>
        <dbReference type="EMBL" id="SFG03029.1"/>
    </source>
</evidence>
<dbReference type="RefSeq" id="WP_092099081.1">
    <property type="nucleotide sequence ID" value="NZ_FOOT01000001.1"/>
</dbReference>
<evidence type="ECO:0000256" key="7">
    <source>
        <dbReference type="ARBA" id="ARBA00023237"/>
    </source>
</evidence>
<keyword evidence="3 8" id="KW-1134">Transmembrane beta strand</keyword>
<dbReference type="InterPro" id="IPR023996">
    <property type="entry name" value="TonB-dep_OMP_SusC/RagA"/>
</dbReference>
<dbReference type="STRING" id="1436961.SAMN05421739_101727"/>
<dbReference type="Gene3D" id="2.60.40.1120">
    <property type="entry name" value="Carboxypeptidase-like, regulatory domain"/>
    <property type="match status" value="1"/>
</dbReference>
<proteinExistence type="inferred from homology"/>
<dbReference type="Pfam" id="PF00593">
    <property type="entry name" value="TonB_dep_Rec_b-barrel"/>
    <property type="match status" value="1"/>
</dbReference>
<dbReference type="SUPFAM" id="SSF56935">
    <property type="entry name" value="Porins"/>
    <property type="match status" value="1"/>
</dbReference>
<comment type="similarity">
    <text evidence="8 9">Belongs to the TonB-dependent receptor family.</text>
</comment>
<reference evidence="14" key="1">
    <citation type="submission" date="2016-10" db="EMBL/GenBank/DDBJ databases">
        <authorList>
            <person name="Varghese N."/>
            <person name="Submissions S."/>
        </authorList>
    </citation>
    <scope>NUCLEOTIDE SEQUENCE [LARGE SCALE GENOMIC DNA]</scope>
    <source>
        <strain evidence="14">LP51</strain>
    </source>
</reference>
<keyword evidence="6 8" id="KW-0472">Membrane</keyword>
<dbReference type="Gene3D" id="2.40.170.20">
    <property type="entry name" value="TonB-dependent receptor, beta-barrel domain"/>
    <property type="match status" value="1"/>
</dbReference>
<gene>
    <name evidence="13" type="ORF">SAMN05421739_101727</name>
</gene>
<accession>A0A1I2NJP8</accession>
<dbReference type="Proteomes" id="UP000198724">
    <property type="component" value="Unassembled WGS sequence"/>
</dbReference>
<dbReference type="InterPro" id="IPR012910">
    <property type="entry name" value="Plug_dom"/>
</dbReference>
<keyword evidence="7 8" id="KW-0998">Cell outer membrane</keyword>
<evidence type="ECO:0000256" key="1">
    <source>
        <dbReference type="ARBA" id="ARBA00004571"/>
    </source>
</evidence>
<organism evidence="13 14">
    <name type="scientific">Pontibacter chinhatensis</name>
    <dbReference type="NCBI Taxonomy" id="1436961"/>
    <lineage>
        <taxon>Bacteria</taxon>
        <taxon>Pseudomonadati</taxon>
        <taxon>Bacteroidota</taxon>
        <taxon>Cytophagia</taxon>
        <taxon>Cytophagales</taxon>
        <taxon>Hymenobacteraceae</taxon>
        <taxon>Pontibacter</taxon>
    </lineage>
</organism>
<comment type="subcellular location">
    <subcellularLocation>
        <location evidence="1 8">Cell outer membrane</location>
        <topology evidence="1 8">Multi-pass membrane protein</topology>
    </subcellularLocation>
</comment>
<evidence type="ECO:0000256" key="10">
    <source>
        <dbReference type="SAM" id="SignalP"/>
    </source>
</evidence>
<evidence type="ECO:0000256" key="4">
    <source>
        <dbReference type="ARBA" id="ARBA00022692"/>
    </source>
</evidence>
<feature type="signal peptide" evidence="10">
    <location>
        <begin position="1"/>
        <end position="19"/>
    </location>
</feature>
<dbReference type="SUPFAM" id="SSF49464">
    <property type="entry name" value="Carboxypeptidase regulatory domain-like"/>
    <property type="match status" value="1"/>
</dbReference>
<dbReference type="NCBIfam" id="TIGR04056">
    <property type="entry name" value="OMP_RagA_SusC"/>
    <property type="match status" value="1"/>
</dbReference>
<evidence type="ECO:0000256" key="6">
    <source>
        <dbReference type="ARBA" id="ARBA00023136"/>
    </source>
</evidence>
<dbReference type="InterPro" id="IPR037066">
    <property type="entry name" value="Plug_dom_sf"/>
</dbReference>
<feature type="chain" id="PRO_5011675882" evidence="10">
    <location>
        <begin position="20"/>
        <end position="1087"/>
    </location>
</feature>
<dbReference type="PROSITE" id="PS52016">
    <property type="entry name" value="TONB_DEPENDENT_REC_3"/>
    <property type="match status" value="1"/>
</dbReference>
<dbReference type="InterPro" id="IPR023997">
    <property type="entry name" value="TonB-dep_OMP_SusC/RagA_CS"/>
</dbReference>
<dbReference type="Pfam" id="PF07715">
    <property type="entry name" value="Plug"/>
    <property type="match status" value="1"/>
</dbReference>
<keyword evidence="14" id="KW-1185">Reference proteome</keyword>
<keyword evidence="4 8" id="KW-0812">Transmembrane</keyword>
<dbReference type="Pfam" id="PF13715">
    <property type="entry name" value="CarbopepD_reg_2"/>
    <property type="match status" value="1"/>
</dbReference>
<dbReference type="InterPro" id="IPR036942">
    <property type="entry name" value="Beta-barrel_TonB_sf"/>
</dbReference>
<evidence type="ECO:0000256" key="9">
    <source>
        <dbReference type="RuleBase" id="RU003357"/>
    </source>
</evidence>
<dbReference type="EMBL" id="FOOT01000001">
    <property type="protein sequence ID" value="SFG03029.1"/>
    <property type="molecule type" value="Genomic_DNA"/>
</dbReference>
<evidence type="ECO:0000259" key="11">
    <source>
        <dbReference type="Pfam" id="PF00593"/>
    </source>
</evidence>
<sequence length="1087" mass="121427">MKNYLRCILWGLCMLLLHAEGFAQGRTVSGTVTSAEDKIELPGVSVAVKGKTRGTTTDAAGRYSISDVEATDVLVFSFIGMKPEERLIGEANTINVALNTDAKALEEVVVVGYGTQTKANLTGAVSTVDTKVLESRPVTDVARGLQGTTPGLTITTSSGAIGQNPDITLRGMSGTLRNPGAKPLILVDNVEIPSLQMVNPEDIESISVLKDAASSSIYGARGAWGVILITTKTGKRNSDTKITYSNNFSWSTPTTTPEIAGAADGAEVALQALRRKNPNTNVFGIVGMYIDETSIEKMREWERLYGGQNLGNEMVMGRDFEIRDGRLFFYRSWDPGEMFMKDWTPQQKHDISVSGGSEKTNYYMGFGYLGQEGVLKVNPDNYDRYNLNLGVNTSVTDWFDARAKVLYSKSDFTRPFYFSSETYDPWYYLYRWPSVYPYGTYEGHPFRSAITEVQQAKMNNQTAAMTRINIGGTLKPLPGLTVDADYTYTSNNDHEHQTGGVLSAYNFWATGADLKYEPYSSAAYNRVQYNSDWSNRNVGKVFATYVKDIGRHSLKAMAGGDAEHYEYWFQMSQKRNLMDPNMGEIDLATGEQFVDGARDEWSNIGTFGRINYSFDDKYLIELNGRYDGSSRLSPTKKWAFFPSMSLGYVITKEPFMAFTDPVMSFLKLRASYGEIGNPNSRLGDIYRLMSSSTSGWLINGVNVMTAGTPGAFPAGLTWESVNTLDFGLDARFLKDKIGLTFDWYRRTTKDMHSEGLVQPATFGTTPTIRNSGELQTTGWELALDFEHTFSNGFNINATATLADFQEKITAYADNKGINSNRPGRVLGEIWGYETDRYFTNDDFVQDASGNLIVDANGHYVMKEGIPSQSFFESGWFFYGPGDVKYKDLNGDGKIDRGAQTIDDHGDMKVIGNSTPRYQYGLRLGADYKGFDLSMFFQGVGKRDFWANGPLFIPGYRAGEAWYTHQLDYWTPQNPNAFYPRPTDQEGSATANNSRNFLPQTKYLLDLSYMRMKNITFGYTLPSTLTSKVKIDRLRVYFSGENLFEFDNLDIPIDPEVNYTTAGLNDSNTFGRVYPYRRTLSFGLQATF</sequence>
<protein>
    <submittedName>
        <fullName evidence="13">TonB-linked outer membrane protein, SusC/RagA family</fullName>
    </submittedName>
</protein>
<dbReference type="InterPro" id="IPR000531">
    <property type="entry name" value="Beta-barrel_TonB"/>
</dbReference>
<feature type="domain" description="TonB-dependent receptor-like beta-barrel" evidence="11">
    <location>
        <begin position="480"/>
        <end position="927"/>
    </location>
</feature>
<dbReference type="AlphaFoldDB" id="A0A1I2NJP8"/>
<dbReference type="NCBIfam" id="TIGR04057">
    <property type="entry name" value="SusC_RagA_signa"/>
    <property type="match status" value="1"/>
</dbReference>
<dbReference type="InterPro" id="IPR039426">
    <property type="entry name" value="TonB-dep_rcpt-like"/>
</dbReference>
<dbReference type="Gene3D" id="2.170.130.10">
    <property type="entry name" value="TonB-dependent receptor, plug domain"/>
    <property type="match status" value="1"/>
</dbReference>
<feature type="domain" description="TonB-dependent receptor plug" evidence="12">
    <location>
        <begin position="118"/>
        <end position="226"/>
    </location>
</feature>
<keyword evidence="5 9" id="KW-0798">TonB box</keyword>
<evidence type="ECO:0000256" key="3">
    <source>
        <dbReference type="ARBA" id="ARBA00022452"/>
    </source>
</evidence>
<keyword evidence="10" id="KW-0732">Signal</keyword>